<evidence type="ECO:0000313" key="3">
    <source>
        <dbReference type="EMBL" id="MDY7230607.1"/>
    </source>
</evidence>
<dbReference type="InterPro" id="IPR001789">
    <property type="entry name" value="Sig_transdc_resp-reg_receiver"/>
</dbReference>
<organism evidence="3 4">
    <name type="scientific">Hyalangium rubrum</name>
    <dbReference type="NCBI Taxonomy" id="3103134"/>
    <lineage>
        <taxon>Bacteria</taxon>
        <taxon>Pseudomonadati</taxon>
        <taxon>Myxococcota</taxon>
        <taxon>Myxococcia</taxon>
        <taxon>Myxococcales</taxon>
        <taxon>Cystobacterineae</taxon>
        <taxon>Archangiaceae</taxon>
        <taxon>Hyalangium</taxon>
    </lineage>
</organism>
<dbReference type="PROSITE" id="PS50110">
    <property type="entry name" value="RESPONSE_REGULATORY"/>
    <property type="match status" value="1"/>
</dbReference>
<proteinExistence type="predicted"/>
<feature type="modified residue" description="4-aspartylphosphate" evidence="1">
    <location>
        <position position="55"/>
    </location>
</feature>
<sequence length="252" mass="27798">MGLRRAVVVDREPGLLARLTTELGRGGYLVEGLDSTQGLSSDLLLRVKPDLVVLDVELPGLGATELLRLVDALKVRTEASVVLTTGGTLEKRLWWRLAVDQVVERQRLREEGVRALGLATSSLVRVDVRAVLDEVLGQEPVCVGSRLLRVKLDLFSDSQLFEDREGRQGVFVALSPLPEVGQSMELELEVLNRPCFWVRGKVVWQRPRSALSGRPPGVGVSLEELSPEGEEAIERMLEQRAPLALDWPGEKA</sequence>
<dbReference type="Proteomes" id="UP001291309">
    <property type="component" value="Unassembled WGS sequence"/>
</dbReference>
<dbReference type="InterPro" id="IPR011006">
    <property type="entry name" value="CheY-like_superfamily"/>
</dbReference>
<dbReference type="InterPro" id="IPR009875">
    <property type="entry name" value="PilZ_domain"/>
</dbReference>
<reference evidence="3 4" key="1">
    <citation type="submission" date="2023-12" db="EMBL/GenBank/DDBJ databases">
        <title>the genome sequence of Hyalangium sp. s54d21.</title>
        <authorList>
            <person name="Zhang X."/>
        </authorList>
    </citation>
    <scope>NUCLEOTIDE SEQUENCE [LARGE SCALE GENOMIC DNA]</scope>
    <source>
        <strain evidence="4">s54d21</strain>
    </source>
</reference>
<evidence type="ECO:0000256" key="1">
    <source>
        <dbReference type="PROSITE-ProRule" id="PRU00169"/>
    </source>
</evidence>
<feature type="domain" description="Response regulatory" evidence="2">
    <location>
        <begin position="5"/>
        <end position="120"/>
    </location>
</feature>
<dbReference type="RefSeq" id="WP_321549324.1">
    <property type="nucleotide sequence ID" value="NZ_JAXIVS010000011.1"/>
</dbReference>
<keyword evidence="4" id="KW-1185">Reference proteome</keyword>
<comment type="caution">
    <text evidence="3">The sequence shown here is derived from an EMBL/GenBank/DDBJ whole genome shotgun (WGS) entry which is preliminary data.</text>
</comment>
<evidence type="ECO:0000313" key="4">
    <source>
        <dbReference type="Proteomes" id="UP001291309"/>
    </source>
</evidence>
<name>A0ABU5HCQ7_9BACT</name>
<dbReference type="Gene3D" id="3.40.50.2300">
    <property type="match status" value="1"/>
</dbReference>
<dbReference type="Gene3D" id="2.40.10.220">
    <property type="entry name" value="predicted glycosyltransferase like domains"/>
    <property type="match status" value="1"/>
</dbReference>
<accession>A0ABU5HCQ7</accession>
<dbReference type="EMBL" id="JAXIVS010000011">
    <property type="protein sequence ID" value="MDY7230607.1"/>
    <property type="molecule type" value="Genomic_DNA"/>
</dbReference>
<keyword evidence="1" id="KW-0597">Phosphoprotein</keyword>
<protein>
    <submittedName>
        <fullName evidence="3">PilZ domain-containing protein</fullName>
    </submittedName>
</protein>
<dbReference type="CDD" id="cd00156">
    <property type="entry name" value="REC"/>
    <property type="match status" value="1"/>
</dbReference>
<dbReference type="SUPFAM" id="SSF52172">
    <property type="entry name" value="CheY-like"/>
    <property type="match status" value="1"/>
</dbReference>
<dbReference type="Pfam" id="PF07238">
    <property type="entry name" value="PilZ"/>
    <property type="match status" value="1"/>
</dbReference>
<evidence type="ECO:0000259" key="2">
    <source>
        <dbReference type="PROSITE" id="PS50110"/>
    </source>
</evidence>
<gene>
    <name evidence="3" type="ORF">SYV04_29700</name>
</gene>